<keyword evidence="1" id="KW-0732">Signal</keyword>
<feature type="signal peptide" evidence="1">
    <location>
        <begin position="1"/>
        <end position="20"/>
    </location>
</feature>
<protein>
    <submittedName>
        <fullName evidence="2">Uncharacterized protein</fullName>
    </submittedName>
</protein>
<evidence type="ECO:0000313" key="2">
    <source>
        <dbReference type="EMBL" id="KAK3779186.1"/>
    </source>
</evidence>
<comment type="caution">
    <text evidence="2">The sequence shown here is derived from an EMBL/GenBank/DDBJ whole genome shotgun (WGS) entry which is preliminary data.</text>
</comment>
<name>A0AAE1A296_9GAST</name>
<dbReference type="SUPFAM" id="SSF56496">
    <property type="entry name" value="Fibrinogen C-terminal domain-like"/>
    <property type="match status" value="1"/>
</dbReference>
<sequence>MTNKFFCLLFISVKFHVNQSAKEILSSANNLFLNSTVSEVMRDILSRTLCSRAVVAVQPLASYPYPLIQPGGGSSPAPSILSISTYSTQQCPAVVAVQPLASYPYPLIQPSSASIVDVPHLCDTKTDEGGWIIIQCRSKSGF</sequence>
<dbReference type="Proteomes" id="UP001283361">
    <property type="component" value="Unassembled WGS sequence"/>
</dbReference>
<dbReference type="AlphaFoldDB" id="A0AAE1A296"/>
<evidence type="ECO:0000256" key="1">
    <source>
        <dbReference type="SAM" id="SignalP"/>
    </source>
</evidence>
<accession>A0AAE1A296</accession>
<keyword evidence="3" id="KW-1185">Reference proteome</keyword>
<evidence type="ECO:0000313" key="3">
    <source>
        <dbReference type="Proteomes" id="UP001283361"/>
    </source>
</evidence>
<feature type="chain" id="PRO_5042265581" evidence="1">
    <location>
        <begin position="21"/>
        <end position="142"/>
    </location>
</feature>
<dbReference type="EMBL" id="JAWDGP010002870">
    <property type="protein sequence ID" value="KAK3779186.1"/>
    <property type="molecule type" value="Genomic_DNA"/>
</dbReference>
<gene>
    <name evidence="2" type="ORF">RRG08_035180</name>
</gene>
<reference evidence="2" key="1">
    <citation type="journal article" date="2023" name="G3 (Bethesda)">
        <title>A reference genome for the long-term kleptoplast-retaining sea slug Elysia crispata morphotype clarki.</title>
        <authorList>
            <person name="Eastman K.E."/>
            <person name="Pendleton A.L."/>
            <person name="Shaikh M.A."/>
            <person name="Suttiyut T."/>
            <person name="Ogas R."/>
            <person name="Tomko P."/>
            <person name="Gavelis G."/>
            <person name="Widhalm J.R."/>
            <person name="Wisecaver J.H."/>
        </authorList>
    </citation>
    <scope>NUCLEOTIDE SEQUENCE</scope>
    <source>
        <strain evidence="2">ECLA1</strain>
    </source>
</reference>
<dbReference type="InterPro" id="IPR036056">
    <property type="entry name" value="Fibrinogen-like_C"/>
</dbReference>
<proteinExistence type="predicted"/>
<organism evidence="2 3">
    <name type="scientific">Elysia crispata</name>
    <name type="common">lettuce slug</name>
    <dbReference type="NCBI Taxonomy" id="231223"/>
    <lineage>
        <taxon>Eukaryota</taxon>
        <taxon>Metazoa</taxon>
        <taxon>Spiralia</taxon>
        <taxon>Lophotrochozoa</taxon>
        <taxon>Mollusca</taxon>
        <taxon>Gastropoda</taxon>
        <taxon>Heterobranchia</taxon>
        <taxon>Euthyneura</taxon>
        <taxon>Panpulmonata</taxon>
        <taxon>Sacoglossa</taxon>
        <taxon>Placobranchoidea</taxon>
        <taxon>Plakobranchidae</taxon>
        <taxon>Elysia</taxon>
    </lineage>
</organism>